<dbReference type="CDD" id="cd06357">
    <property type="entry name" value="PBP1_AmiC"/>
    <property type="match status" value="1"/>
</dbReference>
<dbReference type="OrthoDB" id="9802022at2"/>
<keyword evidence="2" id="KW-1185">Reference proteome</keyword>
<sequence>MDSDSWRVGVLFSETGVTGAIERTQRAATLLAIDEINATGGVLGKRIEPVAYDPRSTPNLYKELAVRLCDDDRVRVVFGCHMSSTRKAVLPVIEARDALLFYPTLYEGFEYSRHCIYTGAAPNQNSVQLVDFLTRHYGKRVFLVGSNYVYPYESNRTISDLFLQLGGQVLDELYVPLNLKAEDVAKIIAHIRAAQPDVIYSTIVGDGIIPFYTAFKEAGFDASTMPISSQSTSEADVIRMRPDVAEGHITAAPFFASLDTPRARAFVSAYKKSYGRDMPPTAPAEAAYFQVYLYAAALGRAGSDRLEELLPALYEAEYDAPQGVVKIDRLTNHTHLWPRVARVNAQGIYEIVHDPSLRVAPDPFMREYRADFVEPAPHRVQR</sequence>
<gene>
    <name evidence="1" type="ORF">ADU59_09280</name>
</gene>
<dbReference type="PANTHER" id="PTHR47628:SF1">
    <property type="entry name" value="ALIPHATIC AMIDASE EXPRESSION-REGULATING PROTEIN"/>
    <property type="match status" value="1"/>
</dbReference>
<dbReference type="PATRIC" id="fig|1612624.7.peg.3397"/>
<dbReference type="Pfam" id="PF13433">
    <property type="entry name" value="Peripla_BP_5"/>
    <property type="match status" value="1"/>
</dbReference>
<reference evidence="1 2" key="1">
    <citation type="journal article" date="2016" name="Syst. Appl. Microbiol.">
        <title>Pararhizobium polonicum sp. nov. isolated from tumors on stone fruit rootstocks.</title>
        <authorList>
            <person name="Pulawska J."/>
            <person name="Kuzmanovic N."/>
            <person name="Willems A."/>
            <person name="Pothier J.F."/>
        </authorList>
    </citation>
    <scope>NUCLEOTIDE SEQUENCE [LARGE SCALE GENOMIC DNA]</scope>
    <source>
        <strain evidence="1 2">F5.1</strain>
    </source>
</reference>
<dbReference type="InterPro" id="IPR039570">
    <property type="entry name" value="AmiC_PBP1"/>
</dbReference>
<dbReference type="PANTHER" id="PTHR47628">
    <property type="match status" value="1"/>
</dbReference>
<dbReference type="InterPro" id="IPR028082">
    <property type="entry name" value="Peripla_BP_I"/>
</dbReference>
<name>A0A1C7P2V5_9HYPH</name>
<organism evidence="1 2">
    <name type="scientific">Pararhizobium polonicum</name>
    <dbReference type="NCBI Taxonomy" id="1612624"/>
    <lineage>
        <taxon>Bacteria</taxon>
        <taxon>Pseudomonadati</taxon>
        <taxon>Pseudomonadota</taxon>
        <taxon>Alphaproteobacteria</taxon>
        <taxon>Hyphomicrobiales</taxon>
        <taxon>Rhizobiaceae</taxon>
        <taxon>Rhizobium/Agrobacterium group</taxon>
        <taxon>Pararhizobium</taxon>
    </lineage>
</organism>
<dbReference type="EMBL" id="LGLV01000006">
    <property type="protein sequence ID" value="OBZ95578.1"/>
    <property type="molecule type" value="Genomic_DNA"/>
</dbReference>
<dbReference type="RefSeq" id="WP_068953823.1">
    <property type="nucleotide sequence ID" value="NZ_LGLV01000006.1"/>
</dbReference>
<dbReference type="STRING" id="1612624.ADU59_09280"/>
<dbReference type="GO" id="GO:0033218">
    <property type="term" value="F:amide binding"/>
    <property type="evidence" value="ECO:0007669"/>
    <property type="project" value="InterPro"/>
</dbReference>
<evidence type="ECO:0000313" key="1">
    <source>
        <dbReference type="EMBL" id="OBZ95578.1"/>
    </source>
</evidence>
<dbReference type="Proteomes" id="UP000093111">
    <property type="component" value="Unassembled WGS sequence"/>
</dbReference>
<dbReference type="SUPFAM" id="SSF53822">
    <property type="entry name" value="Periplasmic binding protein-like I"/>
    <property type="match status" value="1"/>
</dbReference>
<dbReference type="AlphaFoldDB" id="A0A1C7P2V5"/>
<accession>A0A1C7P2V5</accession>
<protein>
    <submittedName>
        <fullName evidence="1">Amino acid ABC transporter substrate-binding protein</fullName>
    </submittedName>
</protein>
<comment type="caution">
    <text evidence="1">The sequence shown here is derived from an EMBL/GenBank/DDBJ whole genome shotgun (WGS) entry which is preliminary data.</text>
</comment>
<evidence type="ECO:0000313" key="2">
    <source>
        <dbReference type="Proteomes" id="UP000093111"/>
    </source>
</evidence>
<proteinExistence type="predicted"/>
<dbReference type="Gene3D" id="3.40.50.2300">
    <property type="match status" value="2"/>
</dbReference>